<evidence type="ECO:0000256" key="9">
    <source>
        <dbReference type="ARBA" id="ARBA00022989"/>
    </source>
</evidence>
<evidence type="ECO:0000256" key="11">
    <source>
        <dbReference type="ARBA" id="ARBA00023136"/>
    </source>
</evidence>
<keyword evidence="7" id="KW-0479">Metal-binding</keyword>
<dbReference type="Proteomes" id="UP000317716">
    <property type="component" value="Unassembled WGS sequence"/>
</dbReference>
<dbReference type="EMBL" id="VBOS01000325">
    <property type="protein sequence ID" value="TMQ52327.1"/>
    <property type="molecule type" value="Genomic_DNA"/>
</dbReference>
<dbReference type="AlphaFoldDB" id="A0A538SLU3"/>
<gene>
    <name evidence="13" type="ORF">E6K72_09320</name>
</gene>
<dbReference type="GO" id="GO:0070069">
    <property type="term" value="C:cytochrome complex"/>
    <property type="evidence" value="ECO:0007669"/>
    <property type="project" value="InterPro"/>
</dbReference>
<evidence type="ECO:0000256" key="1">
    <source>
        <dbReference type="ARBA" id="ARBA00004651"/>
    </source>
</evidence>
<feature type="non-terminal residue" evidence="13">
    <location>
        <position position="62"/>
    </location>
</feature>
<keyword evidence="5" id="KW-0349">Heme</keyword>
<feature type="transmembrane region" description="Helical" evidence="12">
    <location>
        <begin position="12"/>
        <end position="36"/>
    </location>
</feature>
<comment type="similarity">
    <text evidence="2">Belongs to the cytochrome ubiquinol oxidase subunit 1 family.</text>
</comment>
<keyword evidence="10" id="KW-0408">Iron</keyword>
<dbReference type="GO" id="GO:0020037">
    <property type="term" value="F:heme binding"/>
    <property type="evidence" value="ECO:0007669"/>
    <property type="project" value="TreeGrafter"/>
</dbReference>
<dbReference type="GO" id="GO:0005886">
    <property type="term" value="C:plasma membrane"/>
    <property type="evidence" value="ECO:0007669"/>
    <property type="project" value="UniProtKB-SubCell"/>
</dbReference>
<protein>
    <submittedName>
        <fullName evidence="13">Cytochrome ubiquinol oxidase subunit I</fullName>
    </submittedName>
</protein>
<accession>A0A538SLU3</accession>
<keyword evidence="3" id="KW-0813">Transport</keyword>
<dbReference type="Pfam" id="PF01654">
    <property type="entry name" value="Cyt_bd_oxida_I"/>
    <property type="match status" value="1"/>
</dbReference>
<dbReference type="InterPro" id="IPR002585">
    <property type="entry name" value="Cyt-d_ubiquinol_oxidase_su_1"/>
</dbReference>
<evidence type="ECO:0000256" key="4">
    <source>
        <dbReference type="ARBA" id="ARBA00022475"/>
    </source>
</evidence>
<evidence type="ECO:0000256" key="5">
    <source>
        <dbReference type="ARBA" id="ARBA00022617"/>
    </source>
</evidence>
<keyword evidence="4" id="KW-1003">Cell membrane</keyword>
<evidence type="ECO:0000256" key="8">
    <source>
        <dbReference type="ARBA" id="ARBA00022982"/>
    </source>
</evidence>
<dbReference type="GO" id="GO:0009055">
    <property type="term" value="F:electron transfer activity"/>
    <property type="evidence" value="ECO:0007669"/>
    <property type="project" value="InterPro"/>
</dbReference>
<evidence type="ECO:0000256" key="3">
    <source>
        <dbReference type="ARBA" id="ARBA00022448"/>
    </source>
</evidence>
<keyword evidence="9 12" id="KW-1133">Transmembrane helix</keyword>
<evidence type="ECO:0000256" key="2">
    <source>
        <dbReference type="ARBA" id="ARBA00009819"/>
    </source>
</evidence>
<evidence type="ECO:0000256" key="10">
    <source>
        <dbReference type="ARBA" id="ARBA00023004"/>
    </source>
</evidence>
<dbReference type="GO" id="GO:0046872">
    <property type="term" value="F:metal ion binding"/>
    <property type="evidence" value="ECO:0007669"/>
    <property type="project" value="UniProtKB-KW"/>
</dbReference>
<organism evidence="13 14">
    <name type="scientific">Eiseniibacteriota bacterium</name>
    <dbReference type="NCBI Taxonomy" id="2212470"/>
    <lineage>
        <taxon>Bacteria</taxon>
        <taxon>Candidatus Eiseniibacteriota</taxon>
    </lineage>
</organism>
<reference evidence="13 14" key="1">
    <citation type="journal article" date="2019" name="Nat. Microbiol.">
        <title>Mediterranean grassland soil C-N compound turnover is dependent on rainfall and depth, and is mediated by genomically divergent microorganisms.</title>
        <authorList>
            <person name="Diamond S."/>
            <person name="Andeer P.F."/>
            <person name="Li Z."/>
            <person name="Crits-Christoph A."/>
            <person name="Burstein D."/>
            <person name="Anantharaman K."/>
            <person name="Lane K.R."/>
            <person name="Thomas B.C."/>
            <person name="Pan C."/>
            <person name="Northen T.R."/>
            <person name="Banfield J.F."/>
        </authorList>
    </citation>
    <scope>NUCLEOTIDE SEQUENCE [LARGE SCALE GENOMIC DNA]</scope>
    <source>
        <strain evidence="13">WS_2</strain>
    </source>
</reference>
<comment type="caution">
    <text evidence="13">The sequence shown here is derived from an EMBL/GenBank/DDBJ whole genome shotgun (WGS) entry which is preliminary data.</text>
</comment>
<evidence type="ECO:0000313" key="14">
    <source>
        <dbReference type="Proteomes" id="UP000317716"/>
    </source>
</evidence>
<evidence type="ECO:0000256" key="12">
    <source>
        <dbReference type="SAM" id="Phobius"/>
    </source>
</evidence>
<name>A0A538SLU3_UNCEI</name>
<dbReference type="PANTHER" id="PTHR30365">
    <property type="entry name" value="CYTOCHROME D UBIQUINOL OXIDASE"/>
    <property type="match status" value="1"/>
</dbReference>
<keyword evidence="11 12" id="KW-0472">Membrane</keyword>
<sequence>MPADALFWHRLQFAFTIVYHYLFPQLTMGLALLIVVMKSLALARRDPAWNDAARFWIRIFGI</sequence>
<dbReference type="GO" id="GO:0019646">
    <property type="term" value="P:aerobic electron transport chain"/>
    <property type="evidence" value="ECO:0007669"/>
    <property type="project" value="InterPro"/>
</dbReference>
<evidence type="ECO:0000256" key="6">
    <source>
        <dbReference type="ARBA" id="ARBA00022692"/>
    </source>
</evidence>
<proteinExistence type="inferred from homology"/>
<dbReference type="GO" id="GO:0016682">
    <property type="term" value="F:oxidoreductase activity, acting on diphenols and related substances as donors, oxygen as acceptor"/>
    <property type="evidence" value="ECO:0007669"/>
    <property type="project" value="TreeGrafter"/>
</dbReference>
<dbReference type="PANTHER" id="PTHR30365:SF14">
    <property type="entry name" value="CYTOCHROME BD MENAQUINOL OXIDASE SUBUNIT I-RELATED"/>
    <property type="match status" value="1"/>
</dbReference>
<evidence type="ECO:0000313" key="13">
    <source>
        <dbReference type="EMBL" id="TMQ52327.1"/>
    </source>
</evidence>
<keyword evidence="8" id="KW-0249">Electron transport</keyword>
<evidence type="ECO:0000256" key="7">
    <source>
        <dbReference type="ARBA" id="ARBA00022723"/>
    </source>
</evidence>
<keyword evidence="6 12" id="KW-0812">Transmembrane</keyword>
<comment type="subcellular location">
    <subcellularLocation>
        <location evidence="1">Cell membrane</location>
        <topology evidence="1">Multi-pass membrane protein</topology>
    </subcellularLocation>
</comment>